<keyword evidence="2" id="KW-1185">Reference proteome</keyword>
<proteinExistence type="predicted"/>
<dbReference type="OrthoDB" id="2878954at2"/>
<reference evidence="1 2" key="1">
    <citation type="submission" date="2019-11" db="EMBL/GenBank/DDBJ databases">
        <title>Bacillus lacus genome.</title>
        <authorList>
            <person name="Allen C.J."/>
            <person name="Newman J.D."/>
        </authorList>
    </citation>
    <scope>NUCLEOTIDE SEQUENCE [LARGE SCALE GENOMIC DNA]</scope>
    <source>
        <strain evidence="1 2">KCTC 33946</strain>
    </source>
</reference>
<dbReference type="EMBL" id="WKKI01000051">
    <property type="protein sequence ID" value="MRX73921.1"/>
    <property type="molecule type" value="Genomic_DNA"/>
</dbReference>
<dbReference type="Proteomes" id="UP000448867">
    <property type="component" value="Unassembled WGS sequence"/>
</dbReference>
<dbReference type="RefSeq" id="WP_154309378.1">
    <property type="nucleotide sequence ID" value="NZ_WKKI01000051.1"/>
</dbReference>
<name>A0A7X2J1V1_9BACI</name>
<accession>A0A7X2J1V1</accession>
<gene>
    <name evidence="1" type="ORF">GJU40_17445</name>
</gene>
<evidence type="ECO:0000313" key="2">
    <source>
        <dbReference type="Proteomes" id="UP000448867"/>
    </source>
</evidence>
<dbReference type="AlphaFoldDB" id="A0A7X2J1V1"/>
<protein>
    <submittedName>
        <fullName evidence="1">Uncharacterized protein</fullName>
    </submittedName>
</protein>
<sequence length="215" mass="23670">MEENEMYEQNTFRTNKSTVSHLTKAIREGIRQADEEGVSEKMVDDLQELLLTLQQADCQAFATDTCTLELPGNSIDQNPPILVSVQHDVFGLSCCIEPTLADAETPCGIIKNACSVNEIRATGYINYYFNFPLLTFFNSGEEDCGKKVPRIFSCSGSTCVNEIIGYQSLEDPDPCPDFCSDAVLSVAIRCAVYHASNSLAVTYIILHLLPSCTSK</sequence>
<evidence type="ECO:0000313" key="1">
    <source>
        <dbReference type="EMBL" id="MRX73921.1"/>
    </source>
</evidence>
<comment type="caution">
    <text evidence="1">The sequence shown here is derived from an EMBL/GenBank/DDBJ whole genome shotgun (WGS) entry which is preliminary data.</text>
</comment>
<organism evidence="1 2">
    <name type="scientific">Metabacillus lacus</name>
    <dbReference type="NCBI Taxonomy" id="1983721"/>
    <lineage>
        <taxon>Bacteria</taxon>
        <taxon>Bacillati</taxon>
        <taxon>Bacillota</taxon>
        <taxon>Bacilli</taxon>
        <taxon>Bacillales</taxon>
        <taxon>Bacillaceae</taxon>
        <taxon>Metabacillus</taxon>
    </lineage>
</organism>